<dbReference type="Gene3D" id="2.60.40.1180">
    <property type="entry name" value="Golgi alpha-mannosidase II"/>
    <property type="match status" value="1"/>
</dbReference>
<dbReference type="InterPro" id="IPR013780">
    <property type="entry name" value="Glyco_hydro_b"/>
</dbReference>
<dbReference type="OrthoDB" id="2831684at2759"/>
<proteinExistence type="predicted"/>
<sequence>MLFTTLATICVALLWRVNAVLAVDFAVPSSPPTQANPVDPSLVSVSIEFFTLPGYTQIEATTNCLANLAELRGVPPAVRIGGTTQDRATYDPTLTSAVNYTVASPADAPASLTYGPPFFTLAGQLQGDVTLGLNRQLNNQAASLAAAVQAKKSMSNLFAFELGNEPEFYASNSPIIPKGQTWNQDTDAVGNMFQGAVYLSWSAGGLLSRIGTDGARFLKSISRHSYPQSACGGASTNLPSLMSHSGIVSYTRQYKAEAAATHTAGLRYFLGETNSATCGGGGISPTFGAALWIVDYVLQAALNGVDRLYFHQGTISNCVGLAFYLHLKRRSDLLVRHGNQAYCFWGSSSVFAPYYGAAFVSDFLGKDNNAKLVMLDNGTSSLAAYALYSSTTNAPLRLLVINSNYFDGTSATTPRSTATLRFTGLPASTTTQPKAKRMTAPSAVATSNVTIARSPAFNSSSCATNGVPPAILEQLQRAADGSLSVNILASEAVILLL</sequence>
<evidence type="ECO:0000313" key="3">
    <source>
        <dbReference type="EMBL" id="TCD67081.1"/>
    </source>
</evidence>
<dbReference type="EMBL" id="RWJN01000111">
    <property type="protein sequence ID" value="TCD67081.1"/>
    <property type="molecule type" value="Genomic_DNA"/>
</dbReference>
<dbReference type="PANTHER" id="PTHR36183:SF2">
    <property type="entry name" value="BETA-GLUCURONIDASE C-TERMINAL DOMAIN-CONTAINING PROTEIN"/>
    <property type="match status" value="1"/>
</dbReference>
<reference evidence="3 4" key="1">
    <citation type="submission" date="2018-11" db="EMBL/GenBank/DDBJ databases">
        <title>Genome assembly of Steccherinum ochraceum LE-BIN_3174, the white-rot fungus of the Steccherinaceae family (The Residual Polyporoid clade, Polyporales, Basidiomycota).</title>
        <authorList>
            <person name="Fedorova T.V."/>
            <person name="Glazunova O.A."/>
            <person name="Landesman E.O."/>
            <person name="Moiseenko K.V."/>
            <person name="Psurtseva N.V."/>
            <person name="Savinova O.S."/>
            <person name="Shakhova N.V."/>
            <person name="Tyazhelova T.V."/>
            <person name="Vasina D.V."/>
        </authorList>
    </citation>
    <scope>NUCLEOTIDE SEQUENCE [LARGE SCALE GENOMIC DNA]</scope>
    <source>
        <strain evidence="3 4">LE-BIN_3174</strain>
    </source>
</reference>
<evidence type="ECO:0000256" key="1">
    <source>
        <dbReference type="SAM" id="SignalP"/>
    </source>
</evidence>
<dbReference type="Gene3D" id="3.20.20.80">
    <property type="entry name" value="Glycosidases"/>
    <property type="match status" value="1"/>
</dbReference>
<dbReference type="InterPro" id="IPR017853">
    <property type="entry name" value="GH"/>
</dbReference>
<accession>A0A4R0RFT0</accession>
<protein>
    <recommendedName>
        <fullName evidence="2">Beta-glucuronidase C-terminal domain-containing protein</fullName>
    </recommendedName>
</protein>
<feature type="domain" description="Beta-glucuronidase C-terminal" evidence="2">
    <location>
        <begin position="384"/>
        <end position="494"/>
    </location>
</feature>
<evidence type="ECO:0000259" key="2">
    <source>
        <dbReference type="Pfam" id="PF16862"/>
    </source>
</evidence>
<dbReference type="PANTHER" id="PTHR36183">
    <property type="entry name" value="BETA-GLUCURONIDASE"/>
    <property type="match status" value="1"/>
</dbReference>
<dbReference type="InterPro" id="IPR052974">
    <property type="entry name" value="GH79_Enzymes"/>
</dbReference>
<dbReference type="InterPro" id="IPR031728">
    <property type="entry name" value="GlcAase_C"/>
</dbReference>
<keyword evidence="1" id="KW-0732">Signal</keyword>
<dbReference type="AlphaFoldDB" id="A0A4R0RFT0"/>
<dbReference type="SUPFAM" id="SSF51445">
    <property type="entry name" value="(Trans)glycosidases"/>
    <property type="match status" value="1"/>
</dbReference>
<feature type="chain" id="PRO_5020880322" description="Beta-glucuronidase C-terminal domain-containing protein" evidence="1">
    <location>
        <begin position="23"/>
        <end position="497"/>
    </location>
</feature>
<gene>
    <name evidence="3" type="ORF">EIP91_000594</name>
</gene>
<dbReference type="Pfam" id="PF16862">
    <property type="entry name" value="Glyco_hydro_79C"/>
    <property type="match status" value="1"/>
</dbReference>
<keyword evidence="4" id="KW-1185">Reference proteome</keyword>
<feature type="signal peptide" evidence="1">
    <location>
        <begin position="1"/>
        <end position="22"/>
    </location>
</feature>
<comment type="caution">
    <text evidence="3">The sequence shown here is derived from an EMBL/GenBank/DDBJ whole genome shotgun (WGS) entry which is preliminary data.</text>
</comment>
<name>A0A4R0RFT0_9APHY</name>
<dbReference type="Proteomes" id="UP000292702">
    <property type="component" value="Unassembled WGS sequence"/>
</dbReference>
<evidence type="ECO:0000313" key="4">
    <source>
        <dbReference type="Proteomes" id="UP000292702"/>
    </source>
</evidence>
<dbReference type="STRING" id="92696.A0A4R0RFT0"/>
<organism evidence="3 4">
    <name type="scientific">Steccherinum ochraceum</name>
    <dbReference type="NCBI Taxonomy" id="92696"/>
    <lineage>
        <taxon>Eukaryota</taxon>
        <taxon>Fungi</taxon>
        <taxon>Dikarya</taxon>
        <taxon>Basidiomycota</taxon>
        <taxon>Agaricomycotina</taxon>
        <taxon>Agaricomycetes</taxon>
        <taxon>Polyporales</taxon>
        <taxon>Steccherinaceae</taxon>
        <taxon>Steccherinum</taxon>
    </lineage>
</organism>